<proteinExistence type="inferred from homology"/>
<dbReference type="Pfam" id="PF05544">
    <property type="entry name" value="Pro_racemase"/>
    <property type="match status" value="1"/>
</dbReference>
<dbReference type="FunFam" id="3.10.310.10:FF:000005">
    <property type="entry name" value="Proline racemase"/>
    <property type="match status" value="1"/>
</dbReference>
<dbReference type="EMBL" id="JASWJB010000002">
    <property type="protein sequence ID" value="KAK2616808.1"/>
    <property type="molecule type" value="Genomic_DNA"/>
</dbReference>
<dbReference type="SUPFAM" id="SSF54506">
    <property type="entry name" value="Diaminopimelate epimerase-like"/>
    <property type="match status" value="1"/>
</dbReference>
<dbReference type="Proteomes" id="UP001251528">
    <property type="component" value="Unassembled WGS sequence"/>
</dbReference>
<protein>
    <recommendedName>
        <fullName evidence="5">Proline racemase</fullName>
    </recommendedName>
</protein>
<sequence>MRSRRTVSIVCCHAEGEVGDVIIGGVLDIPAKSMHDKLMKFVDKHDGLRKLLLHEPRGRLEMSVMIIVPPCDPRADAGFLIMGPGDWVPMSGSNAICTTTVLLETGIVPMTEPVTVVNLDTAAGLITATAECENGSCKSVSFENVPAFVYAQDVEIDVPGVGKVLVDIAYGGQWYAVVQADALGVAVALSHGDRLIELGKLVKKAVLDVCLPMHPENPAIKGINNVIISQSLKASSAGFSVKHAVVVTPGRLDRSPCGTGSSARLAILHARQQVEVGQEVEFMSIIDTMFLGHIKTTHKVGSFDAVIPNVKGRAWITGEKQVYVDPDDPFPEGFHVQDNTHPRLV</sequence>
<keyword evidence="4" id="KW-1185">Reference proteome</keyword>
<comment type="caution">
    <text evidence="3">The sequence shown here is derived from an EMBL/GenBank/DDBJ whole genome shotgun (WGS) entry which is preliminary data.</text>
</comment>
<accession>A0AAJ0G456</accession>
<evidence type="ECO:0000256" key="2">
    <source>
        <dbReference type="PIRSR" id="PIRSR029792-1"/>
    </source>
</evidence>
<evidence type="ECO:0000256" key="1">
    <source>
        <dbReference type="ARBA" id="ARBA00007529"/>
    </source>
</evidence>
<evidence type="ECO:0000313" key="4">
    <source>
        <dbReference type="Proteomes" id="UP001251528"/>
    </source>
</evidence>
<dbReference type="PANTHER" id="PTHR33442:SF5">
    <property type="entry name" value="BIFUNCTIONAL TRANS-3-HYDROXY-L-PROLINE DEHYDRATASE_2-EPIMERASE"/>
    <property type="match status" value="1"/>
</dbReference>
<dbReference type="AlphaFoldDB" id="A0AAJ0G456"/>
<dbReference type="Gene3D" id="3.10.310.10">
    <property type="entry name" value="Diaminopimelate Epimerase, Chain A, domain 1"/>
    <property type="match status" value="2"/>
</dbReference>
<organism evidence="3 4">
    <name type="scientific">Conoideocrella luteorostrata</name>
    <dbReference type="NCBI Taxonomy" id="1105319"/>
    <lineage>
        <taxon>Eukaryota</taxon>
        <taxon>Fungi</taxon>
        <taxon>Dikarya</taxon>
        <taxon>Ascomycota</taxon>
        <taxon>Pezizomycotina</taxon>
        <taxon>Sordariomycetes</taxon>
        <taxon>Hypocreomycetidae</taxon>
        <taxon>Hypocreales</taxon>
        <taxon>Clavicipitaceae</taxon>
        <taxon>Conoideocrella</taxon>
    </lineage>
</organism>
<evidence type="ECO:0000313" key="3">
    <source>
        <dbReference type="EMBL" id="KAK2616808.1"/>
    </source>
</evidence>
<feature type="active site" description="Proton donor" evidence="2">
    <location>
        <position position="257"/>
    </location>
</feature>
<name>A0AAJ0G456_9HYPO</name>
<dbReference type="SFLD" id="SFLDS00028">
    <property type="entry name" value="Proline_Racemase"/>
    <property type="match status" value="1"/>
</dbReference>
<feature type="active site" description="Proton acceptor" evidence="2">
    <location>
        <position position="91"/>
    </location>
</feature>
<evidence type="ECO:0008006" key="5">
    <source>
        <dbReference type="Google" id="ProtNLM"/>
    </source>
</evidence>
<dbReference type="PANTHER" id="PTHR33442">
    <property type="entry name" value="TRANS-3-HYDROXY-L-PROLINE DEHYDRATASE"/>
    <property type="match status" value="1"/>
</dbReference>
<comment type="similarity">
    <text evidence="1">Belongs to the proline racemase family.</text>
</comment>
<dbReference type="GO" id="GO:0047580">
    <property type="term" value="F:4-hydroxyproline epimerase activity"/>
    <property type="evidence" value="ECO:0007669"/>
    <property type="project" value="TreeGrafter"/>
</dbReference>
<gene>
    <name evidence="3" type="ORF">QQS21_000185</name>
</gene>
<dbReference type="PIRSF" id="PIRSF029792">
    <property type="entry name" value="Pro_racemase"/>
    <property type="match status" value="1"/>
</dbReference>
<reference evidence="3" key="1">
    <citation type="submission" date="2023-06" db="EMBL/GenBank/DDBJ databases">
        <title>Conoideocrella luteorostrata (Hypocreales: Clavicipitaceae), a potential biocontrol fungus for elongate hemlock scale in United States Christmas tree production areas.</title>
        <authorList>
            <person name="Barrett H."/>
            <person name="Lovett B."/>
            <person name="Macias A.M."/>
            <person name="Stajich J.E."/>
            <person name="Kasson M.T."/>
        </authorList>
    </citation>
    <scope>NUCLEOTIDE SEQUENCE</scope>
    <source>
        <strain evidence="3">ARSEF 14590</strain>
    </source>
</reference>
<dbReference type="InterPro" id="IPR008794">
    <property type="entry name" value="Pro_racemase_fam"/>
</dbReference>